<dbReference type="HAMAP" id="MF_00511">
    <property type="entry name" value="Ribosomal_eS17"/>
    <property type="match status" value="1"/>
</dbReference>
<name>A0A7C3ISC5_9CREN</name>
<dbReference type="PANTHER" id="PTHR10732">
    <property type="entry name" value="40S RIBOSOMAL PROTEIN S17"/>
    <property type="match status" value="1"/>
</dbReference>
<evidence type="ECO:0000256" key="5">
    <source>
        <dbReference type="SAM" id="MobiDB-lite"/>
    </source>
</evidence>
<feature type="compositionally biased region" description="Low complexity" evidence="5">
    <location>
        <begin position="83"/>
        <end position="104"/>
    </location>
</feature>
<evidence type="ECO:0000256" key="3">
    <source>
        <dbReference type="ARBA" id="ARBA00023274"/>
    </source>
</evidence>
<dbReference type="AlphaFoldDB" id="A0A7C3ISC5"/>
<dbReference type="Pfam" id="PF00833">
    <property type="entry name" value="Ribosomal_S17e"/>
    <property type="match status" value="1"/>
</dbReference>
<evidence type="ECO:0000256" key="2">
    <source>
        <dbReference type="ARBA" id="ARBA00022980"/>
    </source>
</evidence>
<dbReference type="PANTHER" id="PTHR10732:SF0">
    <property type="entry name" value="40S RIBOSOMAL PROTEIN S17"/>
    <property type="match status" value="1"/>
</dbReference>
<dbReference type="GO" id="GO:1990904">
    <property type="term" value="C:ribonucleoprotein complex"/>
    <property type="evidence" value="ECO:0007669"/>
    <property type="project" value="UniProtKB-KW"/>
</dbReference>
<protein>
    <recommendedName>
        <fullName evidence="4">Small ribosomal subunit protein eS17</fullName>
    </recommendedName>
</protein>
<comment type="similarity">
    <text evidence="1 4">Belongs to the eukaryotic ribosomal protein eS17 family.</text>
</comment>
<dbReference type="InterPro" id="IPR036401">
    <property type="entry name" value="Ribosomal_eS17_sf"/>
</dbReference>
<feature type="compositionally biased region" description="Acidic residues" evidence="5">
    <location>
        <begin position="105"/>
        <end position="132"/>
    </location>
</feature>
<organism evidence="6">
    <name type="scientific">Candidatus Methanomethylicus mesodigestus</name>
    <dbReference type="NCBI Taxonomy" id="1867258"/>
    <lineage>
        <taxon>Archaea</taxon>
        <taxon>Thermoproteota</taxon>
        <taxon>Methanosuratincolia</taxon>
        <taxon>Candidatus Methanomethylicales</taxon>
        <taxon>Candidatus Methanomethylicaceae</taxon>
        <taxon>Candidatus Methanomethylicus</taxon>
    </lineage>
</organism>
<dbReference type="NCBIfam" id="NF002242">
    <property type="entry name" value="PRK01151.1"/>
    <property type="match status" value="1"/>
</dbReference>
<dbReference type="SUPFAM" id="SSF116820">
    <property type="entry name" value="Rps17e-like"/>
    <property type="match status" value="1"/>
</dbReference>
<evidence type="ECO:0000313" key="6">
    <source>
        <dbReference type="EMBL" id="HFK20072.1"/>
    </source>
</evidence>
<feature type="region of interest" description="Disordered" evidence="5">
    <location>
        <begin position="72"/>
        <end position="149"/>
    </location>
</feature>
<comment type="caution">
    <text evidence="6">The sequence shown here is derived from an EMBL/GenBank/DDBJ whole genome shotgun (WGS) entry which is preliminary data.</text>
</comment>
<dbReference type="GO" id="GO:0005840">
    <property type="term" value="C:ribosome"/>
    <property type="evidence" value="ECO:0007669"/>
    <property type="project" value="UniProtKB-KW"/>
</dbReference>
<gene>
    <name evidence="4" type="primary">rps17e</name>
    <name evidence="6" type="ORF">ENS19_02205</name>
</gene>
<evidence type="ECO:0000256" key="4">
    <source>
        <dbReference type="HAMAP-Rule" id="MF_00511"/>
    </source>
</evidence>
<dbReference type="InterPro" id="IPR001210">
    <property type="entry name" value="Ribosomal_eS17"/>
</dbReference>
<keyword evidence="3 4" id="KW-0687">Ribonucleoprotein</keyword>
<dbReference type="EMBL" id="DSTX01000002">
    <property type="protein sequence ID" value="HFK20072.1"/>
    <property type="molecule type" value="Genomic_DNA"/>
</dbReference>
<dbReference type="GO" id="GO:0006412">
    <property type="term" value="P:translation"/>
    <property type="evidence" value="ECO:0007669"/>
    <property type="project" value="UniProtKB-UniRule"/>
</dbReference>
<reference evidence="6" key="1">
    <citation type="journal article" date="2020" name="mSystems">
        <title>Genome- and Community-Level Interaction Insights into Carbon Utilization and Element Cycling Functions of Hydrothermarchaeota in Hydrothermal Sediment.</title>
        <authorList>
            <person name="Zhou Z."/>
            <person name="Liu Y."/>
            <person name="Xu W."/>
            <person name="Pan J."/>
            <person name="Luo Z.H."/>
            <person name="Li M."/>
        </authorList>
    </citation>
    <scope>NUCLEOTIDE SEQUENCE [LARGE SCALE GENOMIC DNA]</scope>
    <source>
        <strain evidence="6">SpSt-468</strain>
    </source>
</reference>
<dbReference type="Gene3D" id="1.10.60.20">
    <property type="entry name" value="Ribosomal protein S17e-like"/>
    <property type="match status" value="1"/>
</dbReference>
<keyword evidence="2 4" id="KW-0689">Ribosomal protein</keyword>
<sequence>MGKVRIGKVKGVSNELVNKYGDVFTTDFETNKKLVAQYSDITSKRLNNRVAGYITRLKVNQKKRAEAEAAEAAEIEGTVSESEAVAEAGTEAPAASGEGAPAEVEPAEVAEEVTEEGSAEPEAESQSEDDAEAPPPEASTGTVEEKKPE</sequence>
<evidence type="ECO:0000256" key="1">
    <source>
        <dbReference type="ARBA" id="ARBA00010444"/>
    </source>
</evidence>
<dbReference type="GO" id="GO:0003735">
    <property type="term" value="F:structural constituent of ribosome"/>
    <property type="evidence" value="ECO:0007669"/>
    <property type="project" value="InterPro"/>
</dbReference>
<accession>A0A7C3ISC5</accession>
<proteinExistence type="inferred from homology"/>